<accession>A0ABN5W8A8</accession>
<sequence length="134" mass="15332">MDGDFLSEDFCVLNGEHFFVRCILTIPVQGMCDDFGFGCWSTLSRQNFEKYIEGFDSIHPSQEELWSGWLCNRLADFDGNEAIGVWVQLRPGRKRPLLWVMDDDYPLAVAQEHGISADRMMEIFAYYGHAPIAG</sequence>
<dbReference type="Pfam" id="PF09965">
    <property type="entry name" value="DUF2199"/>
    <property type="match status" value="1"/>
</dbReference>
<reference evidence="1" key="1">
    <citation type="submission" date="2018-07" db="EMBL/GenBank/DDBJ databases">
        <title>Complete genome sequence of Sphingomonas bisphenolicum strain AO1, a bisphenol A degradative bacterium isolated from Japanese farm field.</title>
        <authorList>
            <person name="Murakami M."/>
            <person name="Koh M."/>
            <person name="Koba S."/>
            <person name="Matsumura Y."/>
        </authorList>
    </citation>
    <scope>NUCLEOTIDE SEQUENCE</scope>
    <source>
        <strain evidence="1">AO1</strain>
    </source>
</reference>
<dbReference type="InterPro" id="IPR018697">
    <property type="entry name" value="DUF2199"/>
</dbReference>
<evidence type="ECO:0000313" key="2">
    <source>
        <dbReference type="Proteomes" id="UP001059971"/>
    </source>
</evidence>
<proteinExistence type="predicted"/>
<organism evidence="1 2">
    <name type="scientific">Sphingomonas bisphenolicum</name>
    <dbReference type="NCBI Taxonomy" id="296544"/>
    <lineage>
        <taxon>Bacteria</taxon>
        <taxon>Pseudomonadati</taxon>
        <taxon>Pseudomonadota</taxon>
        <taxon>Alphaproteobacteria</taxon>
        <taxon>Sphingomonadales</taxon>
        <taxon>Sphingomonadaceae</taxon>
        <taxon>Sphingomonas</taxon>
    </lineage>
</organism>
<evidence type="ECO:0008006" key="3">
    <source>
        <dbReference type="Google" id="ProtNLM"/>
    </source>
</evidence>
<dbReference type="EMBL" id="AP018817">
    <property type="protein sequence ID" value="BBF68290.1"/>
    <property type="molecule type" value="Genomic_DNA"/>
</dbReference>
<protein>
    <recommendedName>
        <fullName evidence="3">DUF2199 domain-containing protein</fullName>
    </recommendedName>
</protein>
<evidence type="ECO:0000313" key="1">
    <source>
        <dbReference type="EMBL" id="BBF68290.1"/>
    </source>
</evidence>
<name>A0ABN5W8A8_9SPHN</name>
<gene>
    <name evidence="1" type="ORF">SBA_ch1_04900</name>
</gene>
<dbReference type="Proteomes" id="UP001059971">
    <property type="component" value="Chromosome 1"/>
</dbReference>
<keyword evidence="2" id="KW-1185">Reference proteome</keyword>